<feature type="transmembrane region" description="Helical" evidence="2">
    <location>
        <begin position="409"/>
        <end position="433"/>
    </location>
</feature>
<evidence type="ECO:0000256" key="3">
    <source>
        <dbReference type="SAM" id="SignalP"/>
    </source>
</evidence>
<accession>A0A291GYH6</accession>
<protein>
    <submittedName>
        <fullName evidence="4">Uncharacterized protein</fullName>
    </submittedName>
</protein>
<keyword evidence="2" id="KW-1133">Transmembrane helix</keyword>
<keyword evidence="3" id="KW-0732">Signal</keyword>
<keyword evidence="2" id="KW-0472">Membrane</keyword>
<feature type="chain" id="PRO_5012764670" evidence="3">
    <location>
        <begin position="32"/>
        <end position="438"/>
    </location>
</feature>
<dbReference type="RefSeq" id="WP_096799712.1">
    <property type="nucleotide sequence ID" value="NZ_CP023564.1"/>
</dbReference>
<dbReference type="Proteomes" id="UP000217889">
    <property type="component" value="Chromosome"/>
</dbReference>
<dbReference type="AlphaFoldDB" id="A0A291GYH6"/>
<dbReference type="OrthoDB" id="4790111at2"/>
<organism evidence="4 5">
    <name type="scientific">Brachybacterium ginsengisoli</name>
    <dbReference type="NCBI Taxonomy" id="1331682"/>
    <lineage>
        <taxon>Bacteria</taxon>
        <taxon>Bacillati</taxon>
        <taxon>Actinomycetota</taxon>
        <taxon>Actinomycetes</taxon>
        <taxon>Micrococcales</taxon>
        <taxon>Dermabacteraceae</taxon>
        <taxon>Brachybacterium</taxon>
    </lineage>
</organism>
<gene>
    <name evidence="4" type="ORF">CFK41_11100</name>
</gene>
<evidence type="ECO:0000256" key="2">
    <source>
        <dbReference type="SAM" id="Phobius"/>
    </source>
</evidence>
<reference evidence="4 5" key="1">
    <citation type="journal article" date="2014" name="Int. J. Syst. Evol. Microbiol.">
        <title>Brachybacterium ginsengisoli sp. nov., isolated from soil of a ginseng field.</title>
        <authorList>
            <person name="Hoang V.A."/>
            <person name="Kim Y.J."/>
            <person name="Nguyen N.L."/>
            <person name="Yang D.C."/>
        </authorList>
    </citation>
    <scope>NUCLEOTIDE SEQUENCE [LARGE SCALE GENOMIC DNA]</scope>
    <source>
        <strain evidence="4 5">DCY80</strain>
    </source>
</reference>
<keyword evidence="2" id="KW-0812">Transmembrane</keyword>
<dbReference type="EMBL" id="CP023564">
    <property type="protein sequence ID" value="ATG55248.1"/>
    <property type="molecule type" value="Genomic_DNA"/>
</dbReference>
<keyword evidence="5" id="KW-1185">Reference proteome</keyword>
<evidence type="ECO:0000313" key="4">
    <source>
        <dbReference type="EMBL" id="ATG55248.1"/>
    </source>
</evidence>
<name>A0A291GYH6_9MICO</name>
<feature type="region of interest" description="Disordered" evidence="1">
    <location>
        <begin position="210"/>
        <end position="233"/>
    </location>
</feature>
<evidence type="ECO:0000313" key="5">
    <source>
        <dbReference type="Proteomes" id="UP000217889"/>
    </source>
</evidence>
<evidence type="ECO:0000256" key="1">
    <source>
        <dbReference type="SAM" id="MobiDB-lite"/>
    </source>
</evidence>
<feature type="signal peptide" evidence="3">
    <location>
        <begin position="1"/>
        <end position="31"/>
    </location>
</feature>
<proteinExistence type="predicted"/>
<sequence>MLDHLRERGTLGVAVAASLLLVLAGAPRAVADPGAEPAVPEEAYTAAGAEIAGGASIAQAPTITPGAYRDSFAAGAAEYGTSGTVKYYRVDLAEGERVHAAATIAAPPYADGLPAESEPLDLRVSVVTADGTECEDSEESDIGEPQTGVGAVTSVAVSSAVGPDGCAGEALYVAVARSGSRLMDTPLPVEVQVAVQPTGIGGSAPVLEEPVEDAGASPVAPESSDPLSPGRSFADPLVVEPGSVVLELLPGETAVLSLSVAEGQRLRWRTEVTAAPANAGDLSLQVHDATRDLVTVGGGRSSLSSVGAVSGGGMAAPVDRGNRGSDDLAIASAWLPGQHTVMLSRVQRSAESVAEDPEGDDPVRLILTLEVEGDPAEGAAEGSVLELGDATMQHGPLSALGIDASWSRLAAFAGAGALTMLGVLSGLAGVLVLRHRRR</sequence>
<dbReference type="KEGG" id="bgg:CFK41_11100"/>